<evidence type="ECO:0000256" key="7">
    <source>
        <dbReference type="ARBA" id="ARBA00022729"/>
    </source>
</evidence>
<comment type="caution">
    <text evidence="19">The sequence shown here is derived from an EMBL/GenBank/DDBJ whole genome shotgun (WGS) entry which is preliminary data.</text>
</comment>
<organism evidence="19 20">
    <name type="scientific">Taxus chinensis</name>
    <name type="common">Chinese yew</name>
    <name type="synonym">Taxus wallichiana var. chinensis</name>
    <dbReference type="NCBI Taxonomy" id="29808"/>
    <lineage>
        <taxon>Eukaryota</taxon>
        <taxon>Viridiplantae</taxon>
        <taxon>Streptophyta</taxon>
        <taxon>Embryophyta</taxon>
        <taxon>Tracheophyta</taxon>
        <taxon>Spermatophyta</taxon>
        <taxon>Pinopsida</taxon>
        <taxon>Pinidae</taxon>
        <taxon>Conifers II</taxon>
        <taxon>Cupressales</taxon>
        <taxon>Taxaceae</taxon>
        <taxon>Taxus</taxon>
    </lineage>
</organism>
<evidence type="ECO:0000256" key="13">
    <source>
        <dbReference type="ARBA" id="ARBA00023136"/>
    </source>
</evidence>
<dbReference type="Gene3D" id="3.80.10.10">
    <property type="entry name" value="Ribonuclease Inhibitor"/>
    <property type="match status" value="1"/>
</dbReference>
<dbReference type="Pfam" id="PF07714">
    <property type="entry name" value="PK_Tyr_Ser-Thr"/>
    <property type="match status" value="1"/>
</dbReference>
<dbReference type="OMA" id="IAPGIQN"/>
<comment type="catalytic activity">
    <reaction evidence="14">
        <text>L-threonyl-[protein] + ATP = O-phospho-L-threonyl-[protein] + ADP + H(+)</text>
        <dbReference type="Rhea" id="RHEA:46608"/>
        <dbReference type="Rhea" id="RHEA-COMP:11060"/>
        <dbReference type="Rhea" id="RHEA-COMP:11605"/>
        <dbReference type="ChEBI" id="CHEBI:15378"/>
        <dbReference type="ChEBI" id="CHEBI:30013"/>
        <dbReference type="ChEBI" id="CHEBI:30616"/>
        <dbReference type="ChEBI" id="CHEBI:61977"/>
        <dbReference type="ChEBI" id="CHEBI:456216"/>
        <dbReference type="EC" id="2.7.11.1"/>
    </reaction>
</comment>
<dbReference type="InterPro" id="IPR017441">
    <property type="entry name" value="Protein_kinase_ATP_BS"/>
</dbReference>
<dbReference type="AlphaFoldDB" id="A0AA38BTG4"/>
<evidence type="ECO:0000256" key="1">
    <source>
        <dbReference type="ARBA" id="ARBA00004167"/>
    </source>
</evidence>
<keyword evidence="11 16" id="KW-0067">ATP-binding</keyword>
<sequence length="808" mass="90449">FISLDCGGEGGYNDTHTIHWTSDEHYIKAGVKKTISVAEFVGEIQRPFKQLRSFPQGKRHCYNLPAMQERNYIIRASFLYGNYDGLQSQPRFELLIDANPWVSVVINSTRDIITEEVIAMARSASISVCVARSTDDIPFISALELRPVKPSMYPAVTRDYSLLLLFRYDSGSLSNSRLRYPEDEFDRIWGLSRKSKGLLCVNTTDDIRSGNLFYVPSSVFRTAFVTNDTGSRITWQWNVEQTGETGKYYIVICFAEIQKLSDNAFREFSVFIDRETRSTVLLTEYLDSKTFYMEYQTPAEKLEFSLDPTNRSKVGPVVNAKELYQFSSLLINGTQSEDAGALADIARHLNLEKEWTGDPCLPTQYSWDWVTCSQDSSPRIISVNLSGKGLIGTIPASFCNLSALAILDLANNTLTGPIPDVLANLPKLIELDLTENNLNGSLPIGLADKQRNGELFLRIDGNENICQPGSCMNTHKKHRSRALILSLIIVGVATLAIITAVMVFLKYKSRSANSRGKPEGMYLDLVKVDGCRSFSYEEVRAMTGGFAREIGKGGYGRVFYGCLQDKEVAIKILSDISDQGITEFSAEVDVLSKLHHKNLVKFFGYCTDGKNMVLIYEYMCNGDLRKRLDGSSHNDLDWDKRLKIALDAGQGLEYLHLGCKPGIIHRDVKSSNILLNESLDAKIADFGLSKTGPLDGATHITTLVKGTTGYLDPEYYTAHRLTEKSDVYSFGVLLMEIICGRRPVFLDSSSSENIHITNWVYCSALLKGDIESIADPTLLNKHSRSYIIGRFGHALYIPIFHEQASNER</sequence>
<feature type="non-terminal residue" evidence="19">
    <location>
        <position position="808"/>
    </location>
</feature>
<evidence type="ECO:0000256" key="9">
    <source>
        <dbReference type="ARBA" id="ARBA00022741"/>
    </source>
</evidence>
<keyword evidence="6 17" id="KW-0812">Transmembrane</keyword>
<evidence type="ECO:0000313" key="19">
    <source>
        <dbReference type="EMBL" id="KAH9289506.1"/>
    </source>
</evidence>
<dbReference type="SUPFAM" id="SSF56112">
    <property type="entry name" value="Protein kinase-like (PK-like)"/>
    <property type="match status" value="1"/>
</dbReference>
<keyword evidence="9 16" id="KW-0547">Nucleotide-binding</keyword>
<evidence type="ECO:0000256" key="17">
    <source>
        <dbReference type="SAM" id="Phobius"/>
    </source>
</evidence>
<evidence type="ECO:0000256" key="12">
    <source>
        <dbReference type="ARBA" id="ARBA00022989"/>
    </source>
</evidence>
<protein>
    <recommendedName>
        <fullName evidence="2">non-specific serine/threonine protein kinase</fullName>
        <ecNumber evidence="2">2.7.11.1</ecNumber>
    </recommendedName>
</protein>
<keyword evidence="20" id="KW-1185">Reference proteome</keyword>
<evidence type="ECO:0000259" key="18">
    <source>
        <dbReference type="PROSITE" id="PS50011"/>
    </source>
</evidence>
<dbReference type="Pfam" id="PF13855">
    <property type="entry name" value="LRR_8"/>
    <property type="match status" value="1"/>
</dbReference>
<comment type="subcellular location">
    <subcellularLocation>
        <location evidence="1">Membrane</location>
        <topology evidence="1">Single-pass membrane protein</topology>
    </subcellularLocation>
</comment>
<dbReference type="InterPro" id="IPR001245">
    <property type="entry name" value="Ser-Thr/Tyr_kinase_cat_dom"/>
</dbReference>
<evidence type="ECO:0000313" key="20">
    <source>
        <dbReference type="Proteomes" id="UP000824469"/>
    </source>
</evidence>
<dbReference type="SUPFAM" id="SSF52058">
    <property type="entry name" value="L domain-like"/>
    <property type="match status" value="1"/>
</dbReference>
<keyword evidence="5" id="KW-0808">Transferase</keyword>
<feature type="binding site" evidence="16">
    <location>
        <position position="571"/>
    </location>
    <ligand>
        <name>ATP</name>
        <dbReference type="ChEBI" id="CHEBI:30616"/>
    </ligand>
</feature>
<dbReference type="SMART" id="SM00220">
    <property type="entry name" value="S_TKc"/>
    <property type="match status" value="1"/>
</dbReference>
<evidence type="ECO:0000256" key="5">
    <source>
        <dbReference type="ARBA" id="ARBA00022679"/>
    </source>
</evidence>
<dbReference type="InterPro" id="IPR024788">
    <property type="entry name" value="Malectin-like_Carb-bd_dom"/>
</dbReference>
<reference evidence="19 20" key="1">
    <citation type="journal article" date="2021" name="Nat. Plants">
        <title>The Taxus genome provides insights into paclitaxel biosynthesis.</title>
        <authorList>
            <person name="Xiong X."/>
            <person name="Gou J."/>
            <person name="Liao Q."/>
            <person name="Li Y."/>
            <person name="Zhou Q."/>
            <person name="Bi G."/>
            <person name="Li C."/>
            <person name="Du R."/>
            <person name="Wang X."/>
            <person name="Sun T."/>
            <person name="Guo L."/>
            <person name="Liang H."/>
            <person name="Lu P."/>
            <person name="Wu Y."/>
            <person name="Zhang Z."/>
            <person name="Ro D.K."/>
            <person name="Shang Y."/>
            <person name="Huang S."/>
            <person name="Yan J."/>
        </authorList>
    </citation>
    <scope>NUCLEOTIDE SEQUENCE [LARGE SCALE GENOMIC DNA]</scope>
    <source>
        <strain evidence="19">Ta-2019</strain>
    </source>
</reference>
<proteinExistence type="predicted"/>
<dbReference type="Gene3D" id="3.30.200.20">
    <property type="entry name" value="Phosphorylase Kinase, domain 1"/>
    <property type="match status" value="1"/>
</dbReference>
<evidence type="ECO:0000256" key="16">
    <source>
        <dbReference type="PROSITE-ProRule" id="PRU10141"/>
    </source>
</evidence>
<name>A0AA38BTG4_TAXCH</name>
<dbReference type="InterPro" id="IPR000719">
    <property type="entry name" value="Prot_kinase_dom"/>
</dbReference>
<dbReference type="EC" id="2.7.11.1" evidence="2"/>
<comment type="catalytic activity">
    <reaction evidence="15">
        <text>L-seryl-[protein] + ATP = O-phospho-L-seryl-[protein] + ADP + H(+)</text>
        <dbReference type="Rhea" id="RHEA:17989"/>
        <dbReference type="Rhea" id="RHEA-COMP:9863"/>
        <dbReference type="Rhea" id="RHEA-COMP:11604"/>
        <dbReference type="ChEBI" id="CHEBI:15378"/>
        <dbReference type="ChEBI" id="CHEBI:29999"/>
        <dbReference type="ChEBI" id="CHEBI:30616"/>
        <dbReference type="ChEBI" id="CHEBI:83421"/>
        <dbReference type="ChEBI" id="CHEBI:456216"/>
        <dbReference type="EC" id="2.7.11.1"/>
    </reaction>
</comment>
<keyword evidence="4" id="KW-0433">Leucine-rich repeat</keyword>
<gene>
    <name evidence="19" type="ORF">KI387_033623</name>
</gene>
<evidence type="ECO:0000256" key="2">
    <source>
        <dbReference type="ARBA" id="ARBA00012513"/>
    </source>
</evidence>
<evidence type="ECO:0000256" key="8">
    <source>
        <dbReference type="ARBA" id="ARBA00022737"/>
    </source>
</evidence>
<accession>A0AA38BTG4</accession>
<evidence type="ECO:0000256" key="14">
    <source>
        <dbReference type="ARBA" id="ARBA00047899"/>
    </source>
</evidence>
<dbReference type="GO" id="GO:0005524">
    <property type="term" value="F:ATP binding"/>
    <property type="evidence" value="ECO:0007669"/>
    <property type="project" value="UniProtKB-UniRule"/>
</dbReference>
<evidence type="ECO:0000256" key="4">
    <source>
        <dbReference type="ARBA" id="ARBA00022614"/>
    </source>
</evidence>
<dbReference type="GO" id="GO:0004674">
    <property type="term" value="F:protein serine/threonine kinase activity"/>
    <property type="evidence" value="ECO:0007669"/>
    <property type="project" value="UniProtKB-KW"/>
</dbReference>
<dbReference type="FunFam" id="3.80.10.10:FF:000129">
    <property type="entry name" value="Leucine-rich repeat receptor-like kinase"/>
    <property type="match status" value="1"/>
</dbReference>
<dbReference type="PROSITE" id="PS00108">
    <property type="entry name" value="PROTEIN_KINASE_ST"/>
    <property type="match status" value="1"/>
</dbReference>
<keyword evidence="10" id="KW-0418">Kinase</keyword>
<evidence type="ECO:0000256" key="10">
    <source>
        <dbReference type="ARBA" id="ARBA00022777"/>
    </source>
</evidence>
<dbReference type="PANTHER" id="PTHR45631">
    <property type="entry name" value="OS07G0107800 PROTEIN-RELATED"/>
    <property type="match status" value="1"/>
</dbReference>
<feature type="transmembrane region" description="Helical" evidence="17">
    <location>
        <begin position="482"/>
        <end position="505"/>
    </location>
</feature>
<dbReference type="GO" id="GO:0016020">
    <property type="term" value="C:membrane"/>
    <property type="evidence" value="ECO:0007669"/>
    <property type="project" value="UniProtKB-SubCell"/>
</dbReference>
<dbReference type="InterPro" id="IPR011009">
    <property type="entry name" value="Kinase-like_dom_sf"/>
</dbReference>
<keyword evidence="13 17" id="KW-0472">Membrane</keyword>
<dbReference type="PROSITE" id="PS00107">
    <property type="entry name" value="PROTEIN_KINASE_ATP"/>
    <property type="match status" value="1"/>
</dbReference>
<dbReference type="Pfam" id="PF12819">
    <property type="entry name" value="Malectin_like"/>
    <property type="match status" value="1"/>
</dbReference>
<dbReference type="InterPro" id="IPR032675">
    <property type="entry name" value="LRR_dom_sf"/>
</dbReference>
<feature type="domain" description="Protein kinase" evidence="18">
    <location>
        <begin position="544"/>
        <end position="808"/>
    </location>
</feature>
<dbReference type="PANTHER" id="PTHR45631:SF162">
    <property type="entry name" value="PROTEIN KINASE DOMAIN-CONTAINING PROTEIN"/>
    <property type="match status" value="1"/>
</dbReference>
<evidence type="ECO:0000256" key="11">
    <source>
        <dbReference type="ARBA" id="ARBA00022840"/>
    </source>
</evidence>
<feature type="non-terminal residue" evidence="19">
    <location>
        <position position="1"/>
    </location>
</feature>
<keyword evidence="3" id="KW-0723">Serine/threonine-protein kinase</keyword>
<dbReference type="EMBL" id="JAHRHJ020003813">
    <property type="protein sequence ID" value="KAH9289506.1"/>
    <property type="molecule type" value="Genomic_DNA"/>
</dbReference>
<dbReference type="PROSITE" id="PS50011">
    <property type="entry name" value="PROTEIN_KINASE_DOM"/>
    <property type="match status" value="1"/>
</dbReference>
<keyword evidence="8" id="KW-0677">Repeat</keyword>
<evidence type="ECO:0000256" key="3">
    <source>
        <dbReference type="ARBA" id="ARBA00022527"/>
    </source>
</evidence>
<dbReference type="InterPro" id="IPR008271">
    <property type="entry name" value="Ser/Thr_kinase_AS"/>
</dbReference>
<keyword evidence="12 17" id="KW-1133">Transmembrane helix</keyword>
<evidence type="ECO:0000256" key="6">
    <source>
        <dbReference type="ARBA" id="ARBA00022692"/>
    </source>
</evidence>
<dbReference type="Proteomes" id="UP000824469">
    <property type="component" value="Unassembled WGS sequence"/>
</dbReference>
<evidence type="ECO:0000256" key="15">
    <source>
        <dbReference type="ARBA" id="ARBA00048679"/>
    </source>
</evidence>
<keyword evidence="7" id="KW-0732">Signal</keyword>
<dbReference type="InterPro" id="IPR001611">
    <property type="entry name" value="Leu-rich_rpt"/>
</dbReference>
<dbReference type="Gene3D" id="1.10.510.10">
    <property type="entry name" value="Transferase(Phosphotransferase) domain 1"/>
    <property type="match status" value="1"/>
</dbReference>